<dbReference type="STRING" id="448386.A0A2V3IFV1"/>
<dbReference type="Gene3D" id="2.130.10.30">
    <property type="entry name" value="Regulator of chromosome condensation 1/beta-lactamase-inhibitor protein II"/>
    <property type="match status" value="2"/>
</dbReference>
<gene>
    <name evidence="5" type="ORF">BWQ96_09359</name>
</gene>
<sequence>MMDDALGALSTTVGNSLHTAVPLPVGLRPSPTAVSLPCLANIAPKNTGRLATTQPPCRIRYPSKNRPNLQAPSLMQPYSNTLLSSLVVLSPSNTHSSLPAGIVRLPSSIKSFSVGFNFALLVDQASQLYSWGFNAEFQRLGRSIPAHHTDTEPTPVHIPDNSAIIACASGANHSVVLASDGTVFSLGSNDCGQLGRLNPDPLPAKVLIPVPITHICAGWNFSVAVPEDRCSLYTWGGGKDGQLGHGYFPSEALPTRIALQGSLRHVAAGHAHVVVLLETDSNVSKVLTWGADGLPSTRQDLPRTIPRLPEQNVIKISAGNQFTLCLLEDGVVFAVGNGDQGQLGVGDAQGRSYACVIPGLLGHFIVNIEASDSFAIALSQEGSFFTWGNGVTKPRRLRHGLTGIVSSFPNSYCVQMKAFASTAFIAAPNIFTPSTAVRSMRAFLSSFCDGHLLSEMKRVRVYHTCSCSDNGAGRCEHCFVLAYGPLLATGSDSIHSELQRNRDHLDWSDHSKECVTRTIKLICCGIVNEDVAISTLQGMSELLTRCGAHLHERIVAEILMTRLLRRSAQVRDYWDAYDSIPESRTERRLRGILGRLQVSESVQICFKYGPCNEDVIQIPIDPIVACAHSVGFREYLSSQLQQRGYAASLQWVQSLQGRGIHEDAVTFLKGWLRGDENPRFLESEAQSQRVTVLLDAIRISACLQISLLLLEAERQLVQHLNSSISMSLWWTALHVTKETGCTHAFQKLLHISDSVCASIRLKHEHIRVKNMEESSSLADALFDTAQAERKALRTYRRARVFCDWHLSTNEVAKTLQEAVEMEGIQIGEGDIRLDEWKFRQEDCASCPQGNASNEHDRGRRIRTLRGCTIS</sequence>
<dbReference type="InterPro" id="IPR058923">
    <property type="entry name" value="RCC1-like_dom"/>
</dbReference>
<proteinExistence type="predicted"/>
<dbReference type="PANTHER" id="PTHR45982:SF4">
    <property type="entry name" value="PHR DOMAIN-CONTAINING PROTEIN"/>
    <property type="match status" value="1"/>
</dbReference>
<reference evidence="5 6" key="1">
    <citation type="journal article" date="2018" name="Mol. Biol. Evol.">
        <title>Analysis of the draft genome of the red seaweed Gracilariopsis chorda provides insights into genome size evolution in Rhodophyta.</title>
        <authorList>
            <person name="Lee J."/>
            <person name="Yang E.C."/>
            <person name="Graf L."/>
            <person name="Yang J.H."/>
            <person name="Qiu H."/>
            <person name="Zel Zion U."/>
            <person name="Chan C.X."/>
            <person name="Stephens T.G."/>
            <person name="Weber A.P.M."/>
            <person name="Boo G.H."/>
            <person name="Boo S.M."/>
            <person name="Kim K.M."/>
            <person name="Shin Y."/>
            <person name="Jung M."/>
            <person name="Lee S.J."/>
            <person name="Yim H.S."/>
            <person name="Lee J.H."/>
            <person name="Bhattacharya D."/>
            <person name="Yoon H.S."/>
        </authorList>
    </citation>
    <scope>NUCLEOTIDE SEQUENCE [LARGE SCALE GENOMIC DNA]</scope>
    <source>
        <strain evidence="5 6">SKKU-2015</strain>
        <tissue evidence="5">Whole body</tissue>
    </source>
</reference>
<dbReference type="PRINTS" id="PR00633">
    <property type="entry name" value="RCCNDNSATION"/>
</dbReference>
<protein>
    <submittedName>
        <fullName evidence="5">E3 ubiquitin-protein ligase HERC2</fullName>
    </submittedName>
</protein>
<organism evidence="5 6">
    <name type="scientific">Gracilariopsis chorda</name>
    <dbReference type="NCBI Taxonomy" id="448386"/>
    <lineage>
        <taxon>Eukaryota</taxon>
        <taxon>Rhodophyta</taxon>
        <taxon>Florideophyceae</taxon>
        <taxon>Rhodymeniophycidae</taxon>
        <taxon>Gracilariales</taxon>
        <taxon>Gracilariaceae</taxon>
        <taxon>Gracilariopsis</taxon>
    </lineage>
</organism>
<feature type="repeat" description="RCC1" evidence="3">
    <location>
        <begin position="284"/>
        <end position="329"/>
    </location>
</feature>
<accession>A0A2V3IFV1</accession>
<dbReference type="PANTHER" id="PTHR45982">
    <property type="entry name" value="REGULATOR OF CHROMOSOME CONDENSATION"/>
    <property type="match status" value="1"/>
</dbReference>
<dbReference type="InterPro" id="IPR000408">
    <property type="entry name" value="Reg_chr_condens"/>
</dbReference>
<evidence type="ECO:0000256" key="3">
    <source>
        <dbReference type="PROSITE-ProRule" id="PRU00235"/>
    </source>
</evidence>
<evidence type="ECO:0000256" key="2">
    <source>
        <dbReference type="ARBA" id="ARBA00022737"/>
    </source>
</evidence>
<comment type="caution">
    <text evidence="5">The sequence shown here is derived from an EMBL/GenBank/DDBJ whole genome shotgun (WGS) entry which is preliminary data.</text>
</comment>
<dbReference type="OrthoDB" id="8068875at2759"/>
<feature type="domain" description="RCC1-like" evidence="4">
    <location>
        <begin position="94"/>
        <end position="348"/>
    </location>
</feature>
<dbReference type="Pfam" id="PF25390">
    <property type="entry name" value="WD40_RLD"/>
    <property type="match status" value="1"/>
</dbReference>
<evidence type="ECO:0000313" key="5">
    <source>
        <dbReference type="EMBL" id="PXF40913.1"/>
    </source>
</evidence>
<feature type="repeat" description="RCC1" evidence="3">
    <location>
        <begin position="230"/>
        <end position="279"/>
    </location>
</feature>
<keyword evidence="1" id="KW-0344">Guanine-nucleotide releasing factor</keyword>
<dbReference type="PROSITE" id="PS50012">
    <property type="entry name" value="RCC1_3"/>
    <property type="match status" value="5"/>
</dbReference>
<evidence type="ECO:0000313" key="6">
    <source>
        <dbReference type="Proteomes" id="UP000247409"/>
    </source>
</evidence>
<dbReference type="InterPro" id="IPR009091">
    <property type="entry name" value="RCC1/BLIP-II"/>
</dbReference>
<keyword evidence="6" id="KW-1185">Reference proteome</keyword>
<dbReference type="Proteomes" id="UP000247409">
    <property type="component" value="Unassembled WGS sequence"/>
</dbReference>
<dbReference type="AlphaFoldDB" id="A0A2V3IFV1"/>
<dbReference type="SUPFAM" id="SSF50985">
    <property type="entry name" value="RCC1/BLIP-II"/>
    <property type="match status" value="1"/>
</dbReference>
<evidence type="ECO:0000256" key="1">
    <source>
        <dbReference type="ARBA" id="ARBA00022658"/>
    </source>
</evidence>
<dbReference type="EMBL" id="NBIV01000251">
    <property type="protein sequence ID" value="PXF40913.1"/>
    <property type="molecule type" value="Genomic_DNA"/>
</dbReference>
<feature type="repeat" description="RCC1" evidence="3">
    <location>
        <begin position="330"/>
        <end position="381"/>
    </location>
</feature>
<keyword evidence="2" id="KW-0677">Repeat</keyword>
<feature type="repeat" description="RCC1" evidence="3">
    <location>
        <begin position="126"/>
        <end position="180"/>
    </location>
</feature>
<evidence type="ECO:0000259" key="4">
    <source>
        <dbReference type="Pfam" id="PF25390"/>
    </source>
</evidence>
<name>A0A2V3IFV1_9FLOR</name>
<feature type="repeat" description="RCC1" evidence="3">
    <location>
        <begin position="181"/>
        <end position="228"/>
    </location>
</feature>
<dbReference type="InterPro" id="IPR051553">
    <property type="entry name" value="Ran_GTPase-activating"/>
</dbReference>